<evidence type="ECO:0000256" key="1">
    <source>
        <dbReference type="SAM" id="SignalP"/>
    </source>
</evidence>
<reference evidence="2 3" key="1">
    <citation type="submission" date="2016-05" db="EMBL/GenBank/DDBJ databases">
        <title>Genome sequencing of Acetobacter pasteurianus strain SRCM100623.</title>
        <authorList>
            <person name="Song Y.R."/>
        </authorList>
    </citation>
    <scope>NUCLEOTIDE SEQUENCE [LARGE SCALE GENOMIC DNA]</scope>
    <source>
        <strain evidence="2 3">SRCM100623</strain>
    </source>
</reference>
<dbReference type="PATRIC" id="fig|438.15.peg.458"/>
<comment type="caution">
    <text evidence="2">The sequence shown here is derived from an EMBL/GenBank/DDBJ whole genome shotgun (WGS) entry which is preliminary data.</text>
</comment>
<feature type="chain" id="PRO_5008289460" description="RND transporter" evidence="1">
    <location>
        <begin position="29"/>
        <end position="77"/>
    </location>
</feature>
<protein>
    <recommendedName>
        <fullName evidence="4">RND transporter</fullName>
    </recommendedName>
</protein>
<dbReference type="AlphaFoldDB" id="A0A1A0DKS8"/>
<dbReference type="Proteomes" id="UP000093796">
    <property type="component" value="Unassembled WGS sequence"/>
</dbReference>
<name>A0A1A0DKS8_ACEPA</name>
<keyword evidence="1" id="KW-0732">Signal</keyword>
<organism evidence="2 3">
    <name type="scientific">Acetobacter pasteurianus</name>
    <name type="common">Acetobacter turbidans</name>
    <dbReference type="NCBI Taxonomy" id="438"/>
    <lineage>
        <taxon>Bacteria</taxon>
        <taxon>Pseudomonadati</taxon>
        <taxon>Pseudomonadota</taxon>
        <taxon>Alphaproteobacteria</taxon>
        <taxon>Acetobacterales</taxon>
        <taxon>Acetobacteraceae</taxon>
        <taxon>Acetobacter</taxon>
    </lineage>
</organism>
<evidence type="ECO:0000313" key="2">
    <source>
        <dbReference type="EMBL" id="OAZ75282.1"/>
    </source>
</evidence>
<dbReference type="Gene3D" id="1.20.1600.10">
    <property type="entry name" value="Outer membrane efflux proteins (OEP)"/>
    <property type="match status" value="1"/>
</dbReference>
<evidence type="ECO:0000313" key="3">
    <source>
        <dbReference type="Proteomes" id="UP000093796"/>
    </source>
</evidence>
<proteinExistence type="predicted"/>
<accession>A0A1A0DKS8</accession>
<gene>
    <name evidence="2" type="ORF">SRCM100623_00405</name>
</gene>
<dbReference type="EMBL" id="LYUD01000038">
    <property type="protein sequence ID" value="OAZ75282.1"/>
    <property type="molecule type" value="Genomic_DNA"/>
</dbReference>
<evidence type="ECO:0008006" key="4">
    <source>
        <dbReference type="Google" id="ProtNLM"/>
    </source>
</evidence>
<sequence>MFIFSTSQKNRIALLLSAMLLGACSLQPKTSLPTVALPQTWENAPAQQPYGKTPKQWWQNFNQPKLNDLRALLEIHG</sequence>
<feature type="signal peptide" evidence="1">
    <location>
        <begin position="1"/>
        <end position="28"/>
    </location>
</feature>